<evidence type="ECO:0000256" key="1">
    <source>
        <dbReference type="SAM" id="MobiDB-lite"/>
    </source>
</evidence>
<dbReference type="AlphaFoldDB" id="A0A9N9V9T4"/>
<gene>
    <name evidence="2" type="ORF">CRHIZ90672A_00006174</name>
</gene>
<reference evidence="2" key="1">
    <citation type="submission" date="2021-10" db="EMBL/GenBank/DDBJ databases">
        <authorList>
            <person name="Piombo E."/>
        </authorList>
    </citation>
    <scope>NUCLEOTIDE SEQUENCE</scope>
</reference>
<protein>
    <submittedName>
        <fullName evidence="2">Uncharacterized protein</fullName>
    </submittedName>
</protein>
<evidence type="ECO:0000313" key="3">
    <source>
        <dbReference type="Proteomes" id="UP000696573"/>
    </source>
</evidence>
<keyword evidence="3" id="KW-1185">Reference proteome</keyword>
<name>A0A9N9V9T4_9HYPO</name>
<sequence>MWHHDPCRTKTPLQPLGGRVAPRTLKPPLTVVRDDLSSVSRQSIARPFLQRISSSACCFGTEDAAQGAQKSFLNPAFLDRLRDRPPADPTHKNQWGPLCRFQRLWVSEIVVMTFAPEVKATRPAPAPVNQKKHPHKHRHSSSSPFDPEELSRKLTIIQAEQRVLAEQTRIARIGTDHQATAQRSKERRVEKKHYDLAHEFPQSDKKISLPAHVGVKSVPDQCQDEPTPQDNMGAGSDTSCTNHAPGVRNGGDGCPSTYRHIPRVAALQFARTTTIDPPGEKGLVHRLSKMALKYHMDGVNADTGFQDEPNTIAPYEAAKTLKKAQRKREKQYQRNQFQHPSTLLSTVGINDNVIHPIQQTLFETDSSPKSLESDDEGAAGMTMEKVASAPHAEKHENPYHEGLTEAEIAEHRVDWTQSDEVKLRKSESRWRLKRHLGGQKHRDYPPVLPEEQEPIMEDVTKSRIAALFPRLRRHSAGDLL</sequence>
<feature type="region of interest" description="Disordered" evidence="1">
    <location>
        <begin position="1"/>
        <end position="21"/>
    </location>
</feature>
<feature type="compositionally biased region" description="Basic residues" evidence="1">
    <location>
        <begin position="130"/>
        <end position="140"/>
    </location>
</feature>
<dbReference type="Proteomes" id="UP000696573">
    <property type="component" value="Unassembled WGS sequence"/>
</dbReference>
<organism evidence="2 3">
    <name type="scientific">Clonostachys rhizophaga</name>
    <dbReference type="NCBI Taxonomy" id="160324"/>
    <lineage>
        <taxon>Eukaryota</taxon>
        <taxon>Fungi</taxon>
        <taxon>Dikarya</taxon>
        <taxon>Ascomycota</taxon>
        <taxon>Pezizomycotina</taxon>
        <taxon>Sordariomycetes</taxon>
        <taxon>Hypocreomycetidae</taxon>
        <taxon>Hypocreales</taxon>
        <taxon>Bionectriaceae</taxon>
        <taxon>Clonostachys</taxon>
    </lineage>
</organism>
<comment type="caution">
    <text evidence="2">The sequence shown here is derived from an EMBL/GenBank/DDBJ whole genome shotgun (WGS) entry which is preliminary data.</text>
</comment>
<dbReference type="EMBL" id="CABFNQ020000673">
    <property type="protein sequence ID" value="CAH0022065.1"/>
    <property type="molecule type" value="Genomic_DNA"/>
</dbReference>
<evidence type="ECO:0000313" key="2">
    <source>
        <dbReference type="EMBL" id="CAH0022065.1"/>
    </source>
</evidence>
<accession>A0A9N9V9T4</accession>
<proteinExistence type="predicted"/>
<dbReference type="OrthoDB" id="5204927at2759"/>
<feature type="region of interest" description="Disordered" evidence="1">
    <location>
        <begin position="121"/>
        <end position="150"/>
    </location>
</feature>